<reference evidence="2 3" key="1">
    <citation type="submission" date="2019-11" db="EMBL/GenBank/DDBJ databases">
        <title>Acidiferrimicrobium australis gen. nov., sp. nov., an acidophilic and obligately heterotrophic, member of the Actinobacteria that catalyses dissimilatory oxido- reduction of iron isolated from metal-rich acidic water in Chile.</title>
        <authorList>
            <person name="Gonzalez D."/>
            <person name="Huber K."/>
            <person name="Hedrich S."/>
            <person name="Rojas-Villalobos C."/>
            <person name="Quatrini R."/>
            <person name="Dinamarca M.A."/>
            <person name="Schwarz A."/>
            <person name="Canales C."/>
            <person name="Nancucheo I."/>
        </authorList>
    </citation>
    <scope>NUCLEOTIDE SEQUENCE [LARGE SCALE GENOMIC DNA]</scope>
    <source>
        <strain evidence="2 3">USS-CCA1</strain>
    </source>
</reference>
<dbReference type="PANTHER" id="PTHR21432:SF20">
    <property type="entry name" value="ACETYL-COA HYDROLASE"/>
    <property type="match status" value="1"/>
</dbReference>
<feature type="domain" description="Acetyl-CoA hydrolase/transferase C-terminal" evidence="1">
    <location>
        <begin position="255"/>
        <end position="405"/>
    </location>
</feature>
<dbReference type="EMBL" id="WJHE01000155">
    <property type="protein sequence ID" value="MST31855.1"/>
    <property type="molecule type" value="Genomic_DNA"/>
</dbReference>
<dbReference type="PANTHER" id="PTHR21432">
    <property type="entry name" value="ACETYL-COA HYDROLASE-RELATED"/>
    <property type="match status" value="1"/>
</dbReference>
<evidence type="ECO:0000313" key="2">
    <source>
        <dbReference type="EMBL" id="MST31855.1"/>
    </source>
</evidence>
<dbReference type="Proteomes" id="UP000437736">
    <property type="component" value="Unassembled WGS sequence"/>
</dbReference>
<evidence type="ECO:0000259" key="1">
    <source>
        <dbReference type="Pfam" id="PF13336"/>
    </source>
</evidence>
<keyword evidence="3" id="KW-1185">Reference proteome</keyword>
<dbReference type="Gene3D" id="3.40.1080.20">
    <property type="entry name" value="Acetyl-CoA hydrolase/transferase C-terminal domain"/>
    <property type="match status" value="1"/>
</dbReference>
<dbReference type="Gene3D" id="3.30.750.70">
    <property type="entry name" value="4-hydroxybutyrate coenzyme like domains"/>
    <property type="match status" value="1"/>
</dbReference>
<dbReference type="InterPro" id="IPR026888">
    <property type="entry name" value="AcetylCoA_hyd_C"/>
</dbReference>
<protein>
    <submittedName>
        <fullName evidence="2">4-hydroxybutyrate CoA-transferase</fullName>
    </submittedName>
</protein>
<evidence type="ECO:0000313" key="3">
    <source>
        <dbReference type="Proteomes" id="UP000437736"/>
    </source>
</evidence>
<accession>A0ABW9QPW3</accession>
<proteinExistence type="predicted"/>
<dbReference type="Pfam" id="PF13336">
    <property type="entry name" value="AcetylCoA_hyd_C"/>
    <property type="match status" value="1"/>
</dbReference>
<dbReference type="InterPro" id="IPR038460">
    <property type="entry name" value="AcetylCoA_hyd_C_sf"/>
</dbReference>
<gene>
    <name evidence="2" type="ORF">GHK86_03820</name>
</gene>
<dbReference type="SUPFAM" id="SSF100950">
    <property type="entry name" value="NagB/RpiA/CoA transferase-like"/>
    <property type="match status" value="2"/>
</dbReference>
<dbReference type="Gene3D" id="3.40.1080.10">
    <property type="entry name" value="Glutaconate Coenzyme A-transferase"/>
    <property type="match status" value="1"/>
</dbReference>
<sequence length="413" mass="43968">MRVVGERQLEAALAAVGGGEPRVVVGGNFATPRALLGIWDRAVPRYRLFMINAQGPLPGRDEVIFETPFVGPGMRDGGRRLDYLPMRLSLVPQLFARSRPPDVVLVQTSPPRAGKVSLGTEVNILVAAVEQTRARGGTIVAQLNPAMPYTFGDGELDVGLFDLAVEVGEDLPSPAPPGPLDEVTASIGAHLGGMVADGATLQIGIGTIPDAALGTLGDRRGLAVWSEMVSDGVLALERRGCTERERPIVTSFVFGSPELYAWADRNPRLRLARTETTNDPARIARQRLMTSINTALQVDLCAQANASEVRGRIYSGFGGQTDFIVGALHAPGGHAVIALRSWHAKSDSSNVVPLLPVPVTSFQHSAIVSEHGRAEIFGRSQRAQARLITERVAHPDARAELAEAAGRLGLHPA</sequence>
<dbReference type="InterPro" id="IPR037171">
    <property type="entry name" value="NagB/RpiA_transferase-like"/>
</dbReference>
<comment type="caution">
    <text evidence="2">The sequence shown here is derived from an EMBL/GenBank/DDBJ whole genome shotgun (WGS) entry which is preliminary data.</text>
</comment>
<name>A0ABW9QPW3_9ACTN</name>
<dbReference type="InterPro" id="IPR046433">
    <property type="entry name" value="ActCoA_hydro"/>
</dbReference>
<organism evidence="2 3">
    <name type="scientific">Acidiferrimicrobium australe</name>
    <dbReference type="NCBI Taxonomy" id="2664430"/>
    <lineage>
        <taxon>Bacteria</taxon>
        <taxon>Bacillati</taxon>
        <taxon>Actinomycetota</taxon>
        <taxon>Acidimicrobiia</taxon>
        <taxon>Acidimicrobiales</taxon>
        <taxon>Acidimicrobiaceae</taxon>
        <taxon>Acidiferrimicrobium</taxon>
    </lineage>
</organism>